<protein>
    <submittedName>
        <fullName evidence="1">Uncharacterized protein</fullName>
    </submittedName>
</protein>
<dbReference type="AlphaFoldDB" id="A0A344TQU4"/>
<dbReference type="EMBL" id="CP030850">
    <property type="protein sequence ID" value="AXE21015.1"/>
    <property type="molecule type" value="Genomic_DNA"/>
</dbReference>
<accession>A0A344TQU4</accession>
<dbReference type="OrthoDB" id="285590at2"/>
<proteinExistence type="predicted"/>
<dbReference type="KEGG" id="run:DR864_26395"/>
<gene>
    <name evidence="1" type="ORF">DR864_26395</name>
</gene>
<evidence type="ECO:0000313" key="1">
    <source>
        <dbReference type="EMBL" id="AXE21015.1"/>
    </source>
</evidence>
<dbReference type="Proteomes" id="UP000251993">
    <property type="component" value="Chromosome"/>
</dbReference>
<organism evidence="1 2">
    <name type="scientific">Runella rosea</name>
    <dbReference type="NCBI Taxonomy" id="2259595"/>
    <lineage>
        <taxon>Bacteria</taxon>
        <taxon>Pseudomonadati</taxon>
        <taxon>Bacteroidota</taxon>
        <taxon>Cytophagia</taxon>
        <taxon>Cytophagales</taxon>
        <taxon>Spirosomataceae</taxon>
        <taxon>Runella</taxon>
    </lineage>
</organism>
<sequence>MNKSEGKNLLRKLREMEEKKIALSQPRPIYKDIHWRGVGLKVLQIIFKPSFEINKVWDIRIQDDKYVLFESIFSGEIIEPGYFQLICDSSHLERIYKSFKHIRVSLELPNRKMLGIDGTGYELCLYDLQTSIRLSWWEEPHQDWQEIAHLVSEAIEFFKTLERSNN</sequence>
<dbReference type="RefSeq" id="WP_114069778.1">
    <property type="nucleotide sequence ID" value="NZ_CP030850.1"/>
</dbReference>
<evidence type="ECO:0000313" key="2">
    <source>
        <dbReference type="Proteomes" id="UP000251993"/>
    </source>
</evidence>
<keyword evidence="2" id="KW-1185">Reference proteome</keyword>
<name>A0A344TQU4_9BACT</name>
<reference evidence="1 2" key="1">
    <citation type="submission" date="2018-07" db="EMBL/GenBank/DDBJ databases">
        <title>Genome sequencing of Runella.</title>
        <authorList>
            <person name="Baek M.-G."/>
            <person name="Yi H."/>
        </authorList>
    </citation>
    <scope>NUCLEOTIDE SEQUENCE [LARGE SCALE GENOMIC DNA]</scope>
    <source>
        <strain evidence="1 2">HYN0085</strain>
    </source>
</reference>